<dbReference type="InterPro" id="IPR035959">
    <property type="entry name" value="RutC-like_sf"/>
</dbReference>
<organism evidence="2 3">
    <name type="scientific">Pseudohongiella spirulinae</name>
    <dbReference type="NCBI Taxonomy" id="1249552"/>
    <lineage>
        <taxon>Bacteria</taxon>
        <taxon>Pseudomonadati</taxon>
        <taxon>Pseudomonadota</taxon>
        <taxon>Gammaproteobacteria</taxon>
        <taxon>Pseudomonadales</taxon>
        <taxon>Pseudohongiellaceae</taxon>
        <taxon>Pseudohongiella</taxon>
    </lineage>
</organism>
<dbReference type="Pfam" id="PF01042">
    <property type="entry name" value="Ribonuc_L-PSP"/>
    <property type="match status" value="1"/>
</dbReference>
<gene>
    <name evidence="2" type="ORF">PS2015_1329</name>
</gene>
<dbReference type="KEGG" id="pspi:PS2015_1329"/>
<dbReference type="Proteomes" id="UP000065641">
    <property type="component" value="Chromosome"/>
</dbReference>
<dbReference type="CDD" id="cd06151">
    <property type="entry name" value="YjgF_YER057c_UK114_like_3"/>
    <property type="match status" value="1"/>
</dbReference>
<proteinExistence type="predicted"/>
<evidence type="ECO:0000313" key="3">
    <source>
        <dbReference type="Proteomes" id="UP000065641"/>
    </source>
</evidence>
<keyword evidence="3" id="KW-1185">Reference proteome</keyword>
<dbReference type="GO" id="GO:0019239">
    <property type="term" value="F:deaminase activity"/>
    <property type="evidence" value="ECO:0007669"/>
    <property type="project" value="TreeGrafter"/>
</dbReference>
<protein>
    <submittedName>
        <fullName evidence="2">Endoribonuclease L-PSP</fullName>
    </submittedName>
</protein>
<dbReference type="EMBL" id="CP013189">
    <property type="protein sequence ID" value="ALO45986.1"/>
    <property type="molecule type" value="Genomic_DNA"/>
</dbReference>
<sequence precursor="true">MAQATLIKRSLLGASLALGLSFGAAQVSAQDVIIHPNAGTFPIANAVEVGPGASIIFHSGVTPAAANPNAQRGTPEFYGDTKTQAISVFERTKANLENLGLSMGDVVKMTVFLVGDPANGGEMDFNGFMEAYRMYWGTEEQPRLPARSTVEVARLVGPLMFVEVEVITATTR</sequence>
<accession>A0A0S2KDF3</accession>
<keyword evidence="1" id="KW-0732">Signal</keyword>
<dbReference type="AlphaFoldDB" id="A0A0S2KDF3"/>
<dbReference type="PANTHER" id="PTHR11803">
    <property type="entry name" value="2-IMINOBUTANOATE/2-IMINOPROPANOATE DEAMINASE RIDA"/>
    <property type="match status" value="1"/>
</dbReference>
<dbReference type="GO" id="GO:0005829">
    <property type="term" value="C:cytosol"/>
    <property type="evidence" value="ECO:0007669"/>
    <property type="project" value="TreeGrafter"/>
</dbReference>
<evidence type="ECO:0000256" key="1">
    <source>
        <dbReference type="SAM" id="SignalP"/>
    </source>
</evidence>
<dbReference type="PANTHER" id="PTHR11803:SF59">
    <property type="entry name" value="ENDORIBONUCLEASE"/>
    <property type="match status" value="1"/>
</dbReference>
<dbReference type="STRING" id="1249552.PS2015_1329"/>
<dbReference type="InterPro" id="IPR006175">
    <property type="entry name" value="YjgF/YER057c/UK114"/>
</dbReference>
<dbReference type="OrthoDB" id="9803101at2"/>
<name>A0A0S2KDF3_9GAMM</name>
<reference evidence="2 3" key="1">
    <citation type="submission" date="2015-11" db="EMBL/GenBank/DDBJ databases">
        <authorList>
            <person name="Zhang Y."/>
            <person name="Guo Z."/>
        </authorList>
    </citation>
    <scope>NUCLEOTIDE SEQUENCE [LARGE SCALE GENOMIC DNA]</scope>
    <source>
        <strain evidence="2 3">KCTC 32221</strain>
    </source>
</reference>
<dbReference type="RefSeq" id="WP_082628010.1">
    <property type="nucleotide sequence ID" value="NZ_CP013189.1"/>
</dbReference>
<dbReference type="Gene3D" id="3.30.1330.40">
    <property type="entry name" value="RutC-like"/>
    <property type="match status" value="1"/>
</dbReference>
<evidence type="ECO:0000313" key="2">
    <source>
        <dbReference type="EMBL" id="ALO45986.1"/>
    </source>
</evidence>
<dbReference type="SUPFAM" id="SSF55298">
    <property type="entry name" value="YjgF-like"/>
    <property type="match status" value="1"/>
</dbReference>
<feature type="chain" id="PRO_5006601527" evidence="1">
    <location>
        <begin position="30"/>
        <end position="172"/>
    </location>
</feature>
<feature type="signal peptide" evidence="1">
    <location>
        <begin position="1"/>
        <end position="29"/>
    </location>
</feature>